<proteinExistence type="predicted"/>
<dbReference type="OrthoDB" id="565316at2"/>
<dbReference type="Pfam" id="PF13704">
    <property type="entry name" value="Glyco_tranf_2_4"/>
    <property type="match status" value="1"/>
</dbReference>
<name>A0A021VUC0_9CELL</name>
<dbReference type="Gene3D" id="3.90.550.10">
    <property type="entry name" value="Spore Coat Polysaccharide Biosynthesis Protein SpsA, Chain A"/>
    <property type="match status" value="1"/>
</dbReference>
<dbReference type="AlphaFoldDB" id="A0A021VUC0"/>
<dbReference type="EMBL" id="AXCW01000018">
    <property type="protein sequence ID" value="EYR64784.1"/>
    <property type="molecule type" value="Genomic_DNA"/>
</dbReference>
<organism evidence="1 2">
    <name type="scientific">Actinotalea ferrariae CF5-4</name>
    <dbReference type="NCBI Taxonomy" id="948458"/>
    <lineage>
        <taxon>Bacteria</taxon>
        <taxon>Bacillati</taxon>
        <taxon>Actinomycetota</taxon>
        <taxon>Actinomycetes</taxon>
        <taxon>Micrococcales</taxon>
        <taxon>Cellulomonadaceae</taxon>
        <taxon>Actinotalea</taxon>
    </lineage>
</organism>
<evidence type="ECO:0000313" key="2">
    <source>
        <dbReference type="Proteomes" id="UP000019753"/>
    </source>
</evidence>
<dbReference type="InterPro" id="IPR029044">
    <property type="entry name" value="Nucleotide-diphossugar_trans"/>
</dbReference>
<keyword evidence="2" id="KW-1185">Reference proteome</keyword>
<dbReference type="SUPFAM" id="SSF53448">
    <property type="entry name" value="Nucleotide-diphospho-sugar transferases"/>
    <property type="match status" value="1"/>
</dbReference>
<reference evidence="1 2" key="1">
    <citation type="submission" date="2014-01" db="EMBL/GenBank/DDBJ databases">
        <title>Actinotalea ferrariae CF5-4.</title>
        <authorList>
            <person name="Chen F."/>
            <person name="Li Y."/>
            <person name="Wang G."/>
        </authorList>
    </citation>
    <scope>NUCLEOTIDE SEQUENCE [LARGE SCALE GENOMIC DNA]</scope>
    <source>
        <strain evidence="1 2">CF5-4</strain>
    </source>
</reference>
<dbReference type="Proteomes" id="UP000019753">
    <property type="component" value="Unassembled WGS sequence"/>
</dbReference>
<protein>
    <submittedName>
        <fullName evidence="1">LigA</fullName>
    </submittedName>
</protein>
<gene>
    <name evidence="1" type="ORF">N866_05250</name>
</gene>
<dbReference type="RefSeq" id="WP_052022311.1">
    <property type="nucleotide sequence ID" value="NZ_AXCW01000018.1"/>
</dbReference>
<evidence type="ECO:0000313" key="1">
    <source>
        <dbReference type="EMBL" id="EYR64784.1"/>
    </source>
</evidence>
<sequence>MRLVATLLVRDEADVVAATVEHHLDQGAELVVVTDNGSVDGTTEVLEAYARRGVVDLLHEPDHTYRQAQWVTRMAHRAAVEHRADWVLHLDADEFWVPVDRSRTVHAVLSDVPAQFGSVTARREDLVGRRGARGPWPSRLRWRDLETLSERGTPLAAKVVHRAAADIVVEQGNHAVQGLTLSPWPETPLDIYHVPLRSWEQFRRKIDNGGSAYAANTELDESIGWHWRADYERLQQGTLHAAYQDRIPRLPALLRAAAEGRVRRDSWLLHHLRALRGRAVRPDLLEAVLTGARPQP</sequence>
<comment type="caution">
    <text evidence="1">The sequence shown here is derived from an EMBL/GenBank/DDBJ whole genome shotgun (WGS) entry which is preliminary data.</text>
</comment>
<accession>A0A021VUC0</accession>